<sequence>MEPEQVRQMLIDNFGGVRFDGTNATIIGSKQGEFIADRNNITRVWMDHGAWPYLTTELYMQQTGDVEFLVEENSYFKDPQVCRGEEKDMIWNDEQGNKQLAENNEVYAGTVLEHMLIQ</sequence>
<accession>K1TIG8</accession>
<proteinExistence type="predicted"/>
<dbReference type="InterPro" id="IPR012341">
    <property type="entry name" value="6hp_glycosidase-like_sf"/>
</dbReference>
<gene>
    <name evidence="1" type="ORF">OBE_04343</name>
</gene>
<dbReference type="AlphaFoldDB" id="K1TIG8"/>
<dbReference type="EMBL" id="AJWZ01002939">
    <property type="protein sequence ID" value="EKC69578.1"/>
    <property type="molecule type" value="Genomic_DNA"/>
</dbReference>
<dbReference type="GO" id="GO:0005975">
    <property type="term" value="P:carbohydrate metabolic process"/>
    <property type="evidence" value="ECO:0007669"/>
    <property type="project" value="InterPro"/>
</dbReference>
<name>K1TIG8_9ZZZZ</name>
<evidence type="ECO:0000313" key="1">
    <source>
        <dbReference type="EMBL" id="EKC69578.1"/>
    </source>
</evidence>
<protein>
    <submittedName>
        <fullName evidence="1">Cellobiose phosphorylase-like protein</fullName>
    </submittedName>
</protein>
<comment type="caution">
    <text evidence="1">The sequence shown here is derived from an EMBL/GenBank/DDBJ whole genome shotgun (WGS) entry which is preliminary data.</text>
</comment>
<reference evidence="1" key="1">
    <citation type="journal article" date="2013" name="Environ. Microbiol.">
        <title>Microbiota from the distal guts of lean and obese adolescents exhibit partial functional redundancy besides clear differences in community structure.</title>
        <authorList>
            <person name="Ferrer M."/>
            <person name="Ruiz A."/>
            <person name="Lanza F."/>
            <person name="Haange S.B."/>
            <person name="Oberbach A."/>
            <person name="Till H."/>
            <person name="Bargiela R."/>
            <person name="Campoy C."/>
            <person name="Segura M.T."/>
            <person name="Richter M."/>
            <person name="von Bergen M."/>
            <person name="Seifert J."/>
            <person name="Suarez A."/>
        </authorList>
    </citation>
    <scope>NUCLEOTIDE SEQUENCE</scope>
</reference>
<organism evidence="1">
    <name type="scientific">human gut metagenome</name>
    <dbReference type="NCBI Taxonomy" id="408170"/>
    <lineage>
        <taxon>unclassified sequences</taxon>
        <taxon>metagenomes</taxon>
        <taxon>organismal metagenomes</taxon>
    </lineage>
</organism>
<feature type="non-terminal residue" evidence="1">
    <location>
        <position position="118"/>
    </location>
</feature>
<dbReference type="Gene3D" id="1.50.10.10">
    <property type="match status" value="1"/>
</dbReference>